<evidence type="ECO:0000313" key="3">
    <source>
        <dbReference type="Proteomes" id="UP000640489"/>
    </source>
</evidence>
<feature type="transmembrane region" description="Helical" evidence="1">
    <location>
        <begin position="6"/>
        <end position="30"/>
    </location>
</feature>
<feature type="transmembrane region" description="Helical" evidence="1">
    <location>
        <begin position="185"/>
        <end position="204"/>
    </location>
</feature>
<feature type="transmembrane region" description="Helical" evidence="1">
    <location>
        <begin position="128"/>
        <end position="148"/>
    </location>
</feature>
<feature type="transmembrane region" description="Helical" evidence="1">
    <location>
        <begin position="104"/>
        <end position="122"/>
    </location>
</feature>
<feature type="transmembrane region" description="Helical" evidence="1">
    <location>
        <begin position="216"/>
        <end position="237"/>
    </location>
</feature>
<comment type="caution">
    <text evidence="2">The sequence shown here is derived from an EMBL/GenBank/DDBJ whole genome shotgun (WGS) entry which is preliminary data.</text>
</comment>
<dbReference type="AlphaFoldDB" id="A0A930VEH8"/>
<evidence type="ECO:0000313" key="2">
    <source>
        <dbReference type="EMBL" id="MBF4766024.1"/>
    </source>
</evidence>
<keyword evidence="1" id="KW-0812">Transmembrane</keyword>
<dbReference type="RefSeq" id="WP_194709203.1">
    <property type="nucleotide sequence ID" value="NZ_JADKPN010000021.1"/>
</dbReference>
<keyword evidence="1" id="KW-0472">Membrane</keyword>
<dbReference type="PANTHER" id="PTHR40761:SF1">
    <property type="entry name" value="CONSERVED INTEGRAL MEMBRANE ALANINE VALINE AND LEUCINE RICH PROTEIN-RELATED"/>
    <property type="match status" value="1"/>
</dbReference>
<dbReference type="PANTHER" id="PTHR40761">
    <property type="entry name" value="CONSERVED INTEGRAL MEMBRANE ALANINE VALINE AND LEUCINE RICH PROTEIN-RELATED"/>
    <property type="match status" value="1"/>
</dbReference>
<feature type="transmembrane region" description="Helical" evidence="1">
    <location>
        <begin position="51"/>
        <end position="72"/>
    </location>
</feature>
<keyword evidence="1" id="KW-1133">Transmembrane helix</keyword>
<evidence type="ECO:0000256" key="1">
    <source>
        <dbReference type="SAM" id="Phobius"/>
    </source>
</evidence>
<reference evidence="2" key="1">
    <citation type="submission" date="2020-11" db="EMBL/GenBank/DDBJ databases">
        <title>Nocardioides sp. nov., isolated from Soil of Cynanchum wilfordii Hemsley rhizosphere.</title>
        <authorList>
            <person name="Lee J.-S."/>
            <person name="Suh M.K."/>
            <person name="Kim J.-S."/>
        </authorList>
    </citation>
    <scope>NUCLEOTIDE SEQUENCE</scope>
    <source>
        <strain evidence="2">KCTC 19275</strain>
    </source>
</reference>
<evidence type="ECO:0008006" key="4">
    <source>
        <dbReference type="Google" id="ProtNLM"/>
    </source>
</evidence>
<feature type="transmembrane region" description="Helical" evidence="1">
    <location>
        <begin position="160"/>
        <end position="179"/>
    </location>
</feature>
<organism evidence="2 3">
    <name type="scientific">Nocardioides islandensis</name>
    <dbReference type="NCBI Taxonomy" id="433663"/>
    <lineage>
        <taxon>Bacteria</taxon>
        <taxon>Bacillati</taxon>
        <taxon>Actinomycetota</taxon>
        <taxon>Actinomycetes</taxon>
        <taxon>Propionibacteriales</taxon>
        <taxon>Nocardioidaceae</taxon>
        <taxon>Nocardioides</taxon>
    </lineage>
</organism>
<feature type="transmembrane region" description="Helical" evidence="1">
    <location>
        <begin position="243"/>
        <end position="267"/>
    </location>
</feature>
<gene>
    <name evidence="2" type="ORF">ISU07_23045</name>
</gene>
<name>A0A930VEH8_9ACTN</name>
<sequence length="283" mass="28678">MNPGFAWGLVAGLGAAALFGVGAVAQAHAVRRQDERAHGLLAFVRTSVRDPLTLGVVAAYLLGFVLHVVAIWGLPLYLAQATIAVSLPVTAICSMFLGERLHSVHWLAVGLVSAGLVLLAVGSGETGAVFSSAWFAIGMWGGVLALLVAARVGVHWPGSVIAALAGLGYTGSAVAVRGAESADAIGLAAALTVGMYGLLGFWLYSVALDRTPVSSASAPLIVVQTFLPSLIGVVLLGDGVRSGWWPGILVGLVLATSGAVMLGGVGVPVPEGRETTQPSERSA</sequence>
<proteinExistence type="predicted"/>
<dbReference type="Proteomes" id="UP000640489">
    <property type="component" value="Unassembled WGS sequence"/>
</dbReference>
<feature type="transmembrane region" description="Helical" evidence="1">
    <location>
        <begin position="78"/>
        <end position="97"/>
    </location>
</feature>
<dbReference type="EMBL" id="JADKPN010000021">
    <property type="protein sequence ID" value="MBF4766024.1"/>
    <property type="molecule type" value="Genomic_DNA"/>
</dbReference>
<keyword evidence="3" id="KW-1185">Reference proteome</keyword>
<accession>A0A930VEH8</accession>
<protein>
    <recommendedName>
        <fullName evidence="4">DMT family transporter</fullName>
    </recommendedName>
</protein>